<name>A0ABS3T298_9FLAO</name>
<dbReference type="RefSeq" id="WP_208154218.1">
    <property type="nucleotide sequence ID" value="NZ_JAGEVF010000006.1"/>
</dbReference>
<evidence type="ECO:0000259" key="1">
    <source>
        <dbReference type="Pfam" id="PF00004"/>
    </source>
</evidence>
<proteinExistence type="predicted"/>
<sequence length="655" mass="75511">MEHNSTFPIKQKELDMLRDEAASYLKSIQWEQSQRAKSRNNDNKDDSILLFLSRANNGSNVTITSVSKTILALKKRLLPESVAIPIHLNQALFVLQEGIVLGHWIKDNYYDASGLSTLAENKAALGNKERREYESKMQTATAYMLFATAYKIVHDLMPIASDDLTVMKHKFAGIPEVALMTPLKGISCQLFYYDKYLSHPDIIHSDKDVIDFTMVYFQALIDEIQLRKSSLEFTETILDRTYKLENSDFAVSGWENVFQGSAKSVEFNKVQFEEIVGNKDAKHFARRLTERMLSYDFEVQKNPFQELGGFMPVFMGYGIPGTGKSMLIAAIATRLKEYTEQLEIPFLFHPMPDTLISTFQGGSAEKMVEWMKPLQDPTRLIFAPIDDAENNLQERTTQGVSAGVKEVIGVFLRYTEGAYAINYGNSSIGLFTNLPEMLDKAVISRVQGRFKIDGARTENDFLDQDYLWWSRFEETLPQFVNMNGPNDYNYLDDQGLAKSLGDILKAVEKPSEERVNEVFEKVENKHNEGDHLFYAALYKEVQKIFPFFSSRDVRNIQSAISLRLTDFDLENDWFENPEVYFKKDYETKFNMLKELMKSNMKGLNFSDIRRQEVIRYLDNVATIADTDFKRRVDKRITQMNIELEAREQFDKNSHI</sequence>
<dbReference type="Gene3D" id="3.40.50.300">
    <property type="entry name" value="P-loop containing nucleotide triphosphate hydrolases"/>
    <property type="match status" value="1"/>
</dbReference>
<accession>A0ABS3T298</accession>
<dbReference type="InterPro" id="IPR003959">
    <property type="entry name" value="ATPase_AAA_core"/>
</dbReference>
<reference evidence="2 3" key="1">
    <citation type="submission" date="2021-03" db="EMBL/GenBank/DDBJ databases">
        <title>Winogradskyella sp. nov., isolated from costal sediment.</title>
        <authorList>
            <person name="Gao C."/>
        </authorList>
    </citation>
    <scope>NUCLEOTIDE SEQUENCE [LARGE SCALE GENOMIC DNA]</scope>
    <source>
        <strain evidence="2 3">DF17</strain>
    </source>
</reference>
<organism evidence="2 3">
    <name type="scientific">Winogradskyella pelagia</name>
    <dbReference type="NCBI Taxonomy" id="2819984"/>
    <lineage>
        <taxon>Bacteria</taxon>
        <taxon>Pseudomonadati</taxon>
        <taxon>Bacteroidota</taxon>
        <taxon>Flavobacteriia</taxon>
        <taxon>Flavobacteriales</taxon>
        <taxon>Flavobacteriaceae</taxon>
        <taxon>Winogradskyella</taxon>
    </lineage>
</organism>
<evidence type="ECO:0000313" key="3">
    <source>
        <dbReference type="Proteomes" id="UP000676776"/>
    </source>
</evidence>
<gene>
    <name evidence="2" type="ORF">J4050_08845</name>
</gene>
<dbReference type="EMBL" id="JAGEVF010000006">
    <property type="protein sequence ID" value="MBO3116852.1"/>
    <property type="molecule type" value="Genomic_DNA"/>
</dbReference>
<protein>
    <submittedName>
        <fullName evidence="2">AAA family ATPase</fullName>
    </submittedName>
</protein>
<dbReference type="Pfam" id="PF00004">
    <property type="entry name" value="AAA"/>
    <property type="match status" value="1"/>
</dbReference>
<dbReference type="Proteomes" id="UP000676776">
    <property type="component" value="Unassembled WGS sequence"/>
</dbReference>
<dbReference type="InterPro" id="IPR027417">
    <property type="entry name" value="P-loop_NTPase"/>
</dbReference>
<dbReference type="SUPFAM" id="SSF52540">
    <property type="entry name" value="P-loop containing nucleoside triphosphate hydrolases"/>
    <property type="match status" value="1"/>
</dbReference>
<evidence type="ECO:0000313" key="2">
    <source>
        <dbReference type="EMBL" id="MBO3116852.1"/>
    </source>
</evidence>
<comment type="caution">
    <text evidence="2">The sequence shown here is derived from an EMBL/GenBank/DDBJ whole genome shotgun (WGS) entry which is preliminary data.</text>
</comment>
<feature type="domain" description="ATPase AAA-type core" evidence="1">
    <location>
        <begin position="317"/>
        <end position="452"/>
    </location>
</feature>
<keyword evidence="3" id="KW-1185">Reference proteome</keyword>